<evidence type="ECO:0000313" key="1">
    <source>
        <dbReference type="EMBL" id="KAJ0206149.1"/>
    </source>
</evidence>
<gene>
    <name evidence="1" type="ORF">LSAT_V11C500228990</name>
</gene>
<dbReference type="Proteomes" id="UP000235145">
    <property type="component" value="Unassembled WGS sequence"/>
</dbReference>
<dbReference type="EMBL" id="NBSK02000005">
    <property type="protein sequence ID" value="KAJ0206149.1"/>
    <property type="molecule type" value="Genomic_DNA"/>
</dbReference>
<evidence type="ECO:0000313" key="2">
    <source>
        <dbReference type="Proteomes" id="UP000235145"/>
    </source>
</evidence>
<organism evidence="1 2">
    <name type="scientific">Lactuca sativa</name>
    <name type="common">Garden lettuce</name>
    <dbReference type="NCBI Taxonomy" id="4236"/>
    <lineage>
        <taxon>Eukaryota</taxon>
        <taxon>Viridiplantae</taxon>
        <taxon>Streptophyta</taxon>
        <taxon>Embryophyta</taxon>
        <taxon>Tracheophyta</taxon>
        <taxon>Spermatophyta</taxon>
        <taxon>Magnoliopsida</taxon>
        <taxon>eudicotyledons</taxon>
        <taxon>Gunneridae</taxon>
        <taxon>Pentapetalae</taxon>
        <taxon>asterids</taxon>
        <taxon>campanulids</taxon>
        <taxon>Asterales</taxon>
        <taxon>Asteraceae</taxon>
        <taxon>Cichorioideae</taxon>
        <taxon>Cichorieae</taxon>
        <taxon>Lactucinae</taxon>
        <taxon>Lactuca</taxon>
    </lineage>
</organism>
<name>A0A9R1XDB4_LACSA</name>
<dbReference type="AlphaFoldDB" id="A0A9R1XDB4"/>
<protein>
    <submittedName>
        <fullName evidence="1">Uncharacterized protein</fullName>
    </submittedName>
</protein>
<keyword evidence="2" id="KW-1185">Reference proteome</keyword>
<sequence length="96" mass="11030">MLLFPHEILQRLHLVMWPPMLDLNHPAGQAPLNIPGDLSLHSNRVARARDGNRQEYHVNMVWPLFGTWEGITRIWAFQKPLCIHATSCQPGNRCTP</sequence>
<comment type="caution">
    <text evidence="1">The sequence shown here is derived from an EMBL/GenBank/DDBJ whole genome shotgun (WGS) entry which is preliminary data.</text>
</comment>
<proteinExistence type="predicted"/>
<reference evidence="1 2" key="1">
    <citation type="journal article" date="2017" name="Nat. Commun.">
        <title>Genome assembly with in vitro proximity ligation data and whole-genome triplication in lettuce.</title>
        <authorList>
            <person name="Reyes-Chin-Wo S."/>
            <person name="Wang Z."/>
            <person name="Yang X."/>
            <person name="Kozik A."/>
            <person name="Arikit S."/>
            <person name="Song C."/>
            <person name="Xia L."/>
            <person name="Froenicke L."/>
            <person name="Lavelle D.O."/>
            <person name="Truco M.J."/>
            <person name="Xia R."/>
            <person name="Zhu S."/>
            <person name="Xu C."/>
            <person name="Xu H."/>
            <person name="Xu X."/>
            <person name="Cox K."/>
            <person name="Korf I."/>
            <person name="Meyers B.C."/>
            <person name="Michelmore R.W."/>
        </authorList>
    </citation>
    <scope>NUCLEOTIDE SEQUENCE [LARGE SCALE GENOMIC DNA]</scope>
    <source>
        <strain evidence="2">cv. Salinas</strain>
        <tissue evidence="1">Seedlings</tissue>
    </source>
</reference>
<accession>A0A9R1XDB4</accession>